<proteinExistence type="predicted"/>
<accession>A0A0N4TNR8</accession>
<name>A0A0N4TNR8_BRUPA</name>
<reference evidence="3" key="1">
    <citation type="submission" date="2017-02" db="UniProtKB">
        <authorList>
            <consortium name="WormBaseParasite"/>
        </authorList>
    </citation>
    <scope>IDENTIFICATION</scope>
</reference>
<evidence type="ECO:0000313" key="3">
    <source>
        <dbReference type="WBParaSite" id="BPAG_0001015401-mRNA-1"/>
    </source>
</evidence>
<gene>
    <name evidence="1" type="ORF">BPAG_LOCUS10116</name>
</gene>
<sequence>MYDKYKTGIAVCDKLNCEIMHIAMKENCIGEFRGSMNAPNAGENIFTLKKESKEMLFEMSLSFNLMLFTINRANYGARLQFPNATQTLTSLGQIYQLMGTITPEMEPECLMYHTDGIRAGMNGIAMKKCDPRV</sequence>
<dbReference type="AlphaFoldDB" id="A0A0N4TNR8"/>
<dbReference type="WBParaSite" id="BPAG_0001015401-mRNA-1">
    <property type="protein sequence ID" value="BPAG_0001015401-mRNA-1"/>
    <property type="gene ID" value="BPAG_0001015401"/>
</dbReference>
<protein>
    <submittedName>
        <fullName evidence="1 3">Uncharacterized protein</fullName>
    </submittedName>
</protein>
<evidence type="ECO:0000313" key="1">
    <source>
        <dbReference type="EMBL" id="VDN91302.1"/>
    </source>
</evidence>
<dbReference type="Proteomes" id="UP000278627">
    <property type="component" value="Unassembled WGS sequence"/>
</dbReference>
<reference evidence="1 2" key="2">
    <citation type="submission" date="2018-11" db="EMBL/GenBank/DDBJ databases">
        <authorList>
            <consortium name="Pathogen Informatics"/>
        </authorList>
    </citation>
    <scope>NUCLEOTIDE SEQUENCE [LARGE SCALE GENOMIC DNA]</scope>
</reference>
<organism evidence="3">
    <name type="scientific">Brugia pahangi</name>
    <name type="common">Filarial nematode worm</name>
    <dbReference type="NCBI Taxonomy" id="6280"/>
    <lineage>
        <taxon>Eukaryota</taxon>
        <taxon>Metazoa</taxon>
        <taxon>Ecdysozoa</taxon>
        <taxon>Nematoda</taxon>
        <taxon>Chromadorea</taxon>
        <taxon>Rhabditida</taxon>
        <taxon>Spirurina</taxon>
        <taxon>Spiruromorpha</taxon>
        <taxon>Filarioidea</taxon>
        <taxon>Onchocercidae</taxon>
        <taxon>Brugia</taxon>
    </lineage>
</organism>
<dbReference type="EMBL" id="UZAD01013176">
    <property type="protein sequence ID" value="VDN91302.1"/>
    <property type="molecule type" value="Genomic_DNA"/>
</dbReference>
<evidence type="ECO:0000313" key="2">
    <source>
        <dbReference type="Proteomes" id="UP000278627"/>
    </source>
</evidence>
<keyword evidence="2" id="KW-1185">Reference proteome</keyword>